<keyword evidence="2" id="KW-1185">Reference proteome</keyword>
<evidence type="ECO:0000313" key="1">
    <source>
        <dbReference type="EMBL" id="KAK7346470.1"/>
    </source>
</evidence>
<organism evidence="1 2">
    <name type="scientific">Phaseolus coccineus</name>
    <name type="common">Scarlet runner bean</name>
    <name type="synonym">Phaseolus multiflorus</name>
    <dbReference type="NCBI Taxonomy" id="3886"/>
    <lineage>
        <taxon>Eukaryota</taxon>
        <taxon>Viridiplantae</taxon>
        <taxon>Streptophyta</taxon>
        <taxon>Embryophyta</taxon>
        <taxon>Tracheophyta</taxon>
        <taxon>Spermatophyta</taxon>
        <taxon>Magnoliopsida</taxon>
        <taxon>eudicotyledons</taxon>
        <taxon>Gunneridae</taxon>
        <taxon>Pentapetalae</taxon>
        <taxon>rosids</taxon>
        <taxon>fabids</taxon>
        <taxon>Fabales</taxon>
        <taxon>Fabaceae</taxon>
        <taxon>Papilionoideae</taxon>
        <taxon>50 kb inversion clade</taxon>
        <taxon>NPAAA clade</taxon>
        <taxon>indigoferoid/millettioid clade</taxon>
        <taxon>Phaseoleae</taxon>
        <taxon>Phaseolus</taxon>
    </lineage>
</organism>
<dbReference type="Proteomes" id="UP001374584">
    <property type="component" value="Unassembled WGS sequence"/>
</dbReference>
<protein>
    <submittedName>
        <fullName evidence="1">Uncharacterized protein</fullName>
    </submittedName>
</protein>
<proteinExistence type="predicted"/>
<accession>A0AAN9M1L3</accession>
<comment type="caution">
    <text evidence="1">The sequence shown here is derived from an EMBL/GenBank/DDBJ whole genome shotgun (WGS) entry which is preliminary data.</text>
</comment>
<reference evidence="1 2" key="1">
    <citation type="submission" date="2024-01" db="EMBL/GenBank/DDBJ databases">
        <title>The genomes of 5 underutilized Papilionoideae crops provide insights into root nodulation and disease resistanc.</title>
        <authorList>
            <person name="Jiang F."/>
        </authorList>
    </citation>
    <scope>NUCLEOTIDE SEQUENCE [LARGE SCALE GENOMIC DNA]</scope>
    <source>
        <strain evidence="1">JINMINGXINNONG_FW02</strain>
        <tissue evidence="1">Leaves</tissue>
    </source>
</reference>
<name>A0AAN9M1L3_PHACN</name>
<gene>
    <name evidence="1" type="ORF">VNO80_20990</name>
</gene>
<evidence type="ECO:0000313" key="2">
    <source>
        <dbReference type="Proteomes" id="UP001374584"/>
    </source>
</evidence>
<sequence length="89" mass="10310">MSDFRDTSEYTVFGDKEYNRSATNNNLLVRVTWTENTQQKLKDMSADETYWTKGVAETVEMVSMHGWLTQHEFAAALPGRFFCFGTQNQ</sequence>
<dbReference type="AlphaFoldDB" id="A0AAN9M1L3"/>
<dbReference type="EMBL" id="JAYMYR010000008">
    <property type="protein sequence ID" value="KAK7346470.1"/>
    <property type="molecule type" value="Genomic_DNA"/>
</dbReference>